<dbReference type="EMBL" id="FSRC01000002">
    <property type="protein sequence ID" value="SIO04515.1"/>
    <property type="molecule type" value="Genomic_DNA"/>
</dbReference>
<feature type="domain" description="Sulfatase N-terminal" evidence="2">
    <location>
        <begin position="23"/>
        <end position="348"/>
    </location>
</feature>
<evidence type="ECO:0000256" key="1">
    <source>
        <dbReference type="SAM" id="SignalP"/>
    </source>
</evidence>
<reference evidence="4" key="1">
    <citation type="submission" date="2016-11" db="EMBL/GenBank/DDBJ databases">
        <authorList>
            <person name="Varghese N."/>
            <person name="Submissions S."/>
        </authorList>
    </citation>
    <scope>NUCLEOTIDE SEQUENCE [LARGE SCALE GENOMIC DNA]</scope>
    <source>
        <strain evidence="4">DSM 15292</strain>
    </source>
</reference>
<evidence type="ECO:0000313" key="4">
    <source>
        <dbReference type="Proteomes" id="UP000185221"/>
    </source>
</evidence>
<evidence type="ECO:0000313" key="3">
    <source>
        <dbReference type="EMBL" id="SIO04515.1"/>
    </source>
</evidence>
<gene>
    <name evidence="3" type="ORF">SAMN05444394_3093</name>
</gene>
<dbReference type="STRING" id="226505.SAMN05444394_3093"/>
<dbReference type="Gene3D" id="3.30.1120.10">
    <property type="match status" value="1"/>
</dbReference>
<proteinExistence type="predicted"/>
<dbReference type="PANTHER" id="PTHR43751">
    <property type="entry name" value="SULFATASE"/>
    <property type="match status" value="1"/>
</dbReference>
<protein>
    <submittedName>
        <fullName evidence="3">Arylsulfatase</fullName>
    </submittedName>
</protein>
<dbReference type="AlphaFoldDB" id="A0A1N6GAG2"/>
<feature type="chain" id="PRO_5012297408" evidence="1">
    <location>
        <begin position="20"/>
        <end position="517"/>
    </location>
</feature>
<feature type="signal peptide" evidence="1">
    <location>
        <begin position="1"/>
        <end position="19"/>
    </location>
</feature>
<dbReference type="InterPro" id="IPR052701">
    <property type="entry name" value="GAG_Ulvan_Degrading_Sulfatases"/>
</dbReference>
<name>A0A1N6GAG2_9BACT</name>
<dbReference type="InterPro" id="IPR000917">
    <property type="entry name" value="Sulfatase_N"/>
</dbReference>
<dbReference type="InterPro" id="IPR017850">
    <property type="entry name" value="Alkaline_phosphatase_core_sf"/>
</dbReference>
<organism evidence="3 4">
    <name type="scientific">Algoriphagus halophilus</name>
    <dbReference type="NCBI Taxonomy" id="226505"/>
    <lineage>
        <taxon>Bacteria</taxon>
        <taxon>Pseudomonadati</taxon>
        <taxon>Bacteroidota</taxon>
        <taxon>Cytophagia</taxon>
        <taxon>Cytophagales</taxon>
        <taxon>Cyclobacteriaceae</taxon>
        <taxon>Algoriphagus</taxon>
    </lineage>
</organism>
<sequence length="517" mass="58409">MKKTIGLMASMLFSTLVIAQEKPNILVIMGDDIGYWNLSYNNRGMMGYRTPNIDRIAAEGAIFTDYYAEQSCTAGRAAFITGQMPVRTGLTKVGIPGAAVGIQKEDPTLAELLKPMGYATGQFGKNHLGDKDEFLPTNHGFDEFFGNLYHLNAEETPENPYYPKNPTFKEKYGPRGVIRSTADGKIEDTGPLTKKRMETIDQEVLNATEDFIERQVEDDKPFFVWFNTTRMHYVTHVPESYSGKTGLGEYADGMVQHDDQIGQLLNKLEALGVDDNTIILYTTDNGPHFNMWPDGGITPFRGEKNTNWEGGYRVPMIIKWPGKIKPGTVINEVVAGNDWLPTLMAAVGEPNIKEKLLNGHKVGDMTYKVHLDGYNILPFLTGEKTVTKDQYGATNFPRREFYYWNDDGQLVAMRYDRWKLVFMEQQADKFGVWMYPFVQLRIPLIFDLKMDPFERAQHNSNSYYEWMEGIIQFAGGASQGIAGEMVKTFVEFPPRQKPDSFNLDAVLQSLTAGQEGN</sequence>
<dbReference type="Proteomes" id="UP000185221">
    <property type="component" value="Unassembled WGS sequence"/>
</dbReference>
<dbReference type="SUPFAM" id="SSF53649">
    <property type="entry name" value="Alkaline phosphatase-like"/>
    <property type="match status" value="1"/>
</dbReference>
<dbReference type="CDD" id="cd16142">
    <property type="entry name" value="ARS_like"/>
    <property type="match status" value="1"/>
</dbReference>
<keyword evidence="1" id="KW-0732">Signal</keyword>
<keyword evidence="4" id="KW-1185">Reference proteome</keyword>
<dbReference type="PANTHER" id="PTHR43751:SF2">
    <property type="entry name" value="SULFATASE N-TERMINAL DOMAIN-CONTAINING PROTEIN"/>
    <property type="match status" value="1"/>
</dbReference>
<dbReference type="Gene3D" id="3.40.720.10">
    <property type="entry name" value="Alkaline Phosphatase, subunit A"/>
    <property type="match status" value="1"/>
</dbReference>
<evidence type="ECO:0000259" key="2">
    <source>
        <dbReference type="Pfam" id="PF00884"/>
    </source>
</evidence>
<dbReference type="Pfam" id="PF00884">
    <property type="entry name" value="Sulfatase"/>
    <property type="match status" value="1"/>
</dbReference>
<accession>A0A1N6GAG2</accession>
<dbReference type="RefSeq" id="WP_074225856.1">
    <property type="nucleotide sequence ID" value="NZ_FSRC01000002.1"/>
</dbReference>